<dbReference type="Pfam" id="PF06827">
    <property type="entry name" value="zf-FPG_IleRS"/>
    <property type="match status" value="1"/>
</dbReference>
<evidence type="ECO:0000313" key="18">
    <source>
        <dbReference type="EMBL" id="GGJ13451.1"/>
    </source>
</evidence>
<evidence type="ECO:0000313" key="19">
    <source>
        <dbReference type="Proteomes" id="UP000637695"/>
    </source>
</evidence>
<evidence type="ECO:0000259" key="17">
    <source>
        <dbReference type="PROSITE" id="PS51068"/>
    </source>
</evidence>
<keyword evidence="6 15" id="KW-0863">Zinc-finger</keyword>
<feature type="active site" description="Proton donor; for beta-elimination activity" evidence="15">
    <location>
        <position position="60"/>
    </location>
</feature>
<dbReference type="InterPro" id="IPR015887">
    <property type="entry name" value="DNA_glyclase_Znf_dom_DNA_BS"/>
</dbReference>
<feature type="active site" description="Proton donor; for delta-elimination activity" evidence="15">
    <location>
        <position position="263"/>
    </location>
</feature>
<dbReference type="RefSeq" id="WP_188883337.1">
    <property type="nucleotide sequence ID" value="NZ_BMOY01000054.1"/>
</dbReference>
<comment type="catalytic activity">
    <reaction evidence="1 15">
        <text>Hydrolysis of DNA containing ring-opened 7-methylguanine residues, releasing 2,6-diamino-4-hydroxy-5-(N-methyl)formamidopyrimidine.</text>
        <dbReference type="EC" id="3.2.2.23"/>
    </reaction>
</comment>
<dbReference type="EC" id="4.2.99.18" evidence="15"/>
<dbReference type="FunFam" id="3.20.190.10:FF:000001">
    <property type="entry name" value="Formamidopyrimidine-DNA glycosylase"/>
    <property type="match status" value="1"/>
</dbReference>
<dbReference type="InterPro" id="IPR020629">
    <property type="entry name" value="FPG_Glyclase"/>
</dbReference>
<evidence type="ECO:0000256" key="2">
    <source>
        <dbReference type="ARBA" id="ARBA00009409"/>
    </source>
</evidence>
<dbReference type="SUPFAM" id="SSF81624">
    <property type="entry name" value="N-terminal domain of MutM-like DNA repair proteins"/>
    <property type="match status" value="1"/>
</dbReference>
<proteinExistence type="inferred from homology"/>
<dbReference type="Proteomes" id="UP000637695">
    <property type="component" value="Unassembled WGS sequence"/>
</dbReference>
<keyword evidence="4 15" id="KW-0479">Metal-binding</keyword>
<dbReference type="GO" id="GO:0034039">
    <property type="term" value="F:8-oxo-7,8-dihydroguanine DNA N-glycosylase activity"/>
    <property type="evidence" value="ECO:0007669"/>
    <property type="project" value="TreeGrafter"/>
</dbReference>
<comment type="subunit">
    <text evidence="3 15">Monomer.</text>
</comment>
<evidence type="ECO:0000256" key="9">
    <source>
        <dbReference type="ARBA" id="ARBA00023125"/>
    </source>
</evidence>
<dbReference type="Pfam" id="PF01149">
    <property type="entry name" value="Fapy_DNA_glyco"/>
    <property type="match status" value="1"/>
</dbReference>
<evidence type="ECO:0000256" key="4">
    <source>
        <dbReference type="ARBA" id="ARBA00022723"/>
    </source>
</evidence>
<feature type="binding site" evidence="15">
    <location>
        <position position="112"/>
    </location>
    <ligand>
        <name>DNA</name>
        <dbReference type="ChEBI" id="CHEBI:16991"/>
    </ligand>
</feature>
<feature type="domain" description="Formamidopyrimidine-DNA glycosylase catalytic" evidence="17">
    <location>
        <begin position="2"/>
        <end position="115"/>
    </location>
</feature>
<evidence type="ECO:0000256" key="8">
    <source>
        <dbReference type="ARBA" id="ARBA00022833"/>
    </source>
</evidence>
<keyword evidence="5 15" id="KW-0227">DNA damage</keyword>
<evidence type="ECO:0000256" key="15">
    <source>
        <dbReference type="HAMAP-Rule" id="MF_00103"/>
    </source>
</evidence>
<keyword evidence="7 15" id="KW-0378">Hydrolase</keyword>
<evidence type="ECO:0000256" key="11">
    <source>
        <dbReference type="ARBA" id="ARBA00023239"/>
    </source>
</evidence>
<dbReference type="Gene3D" id="3.20.190.10">
    <property type="entry name" value="MutM-like, N-terminal"/>
    <property type="match status" value="1"/>
</dbReference>
<keyword evidence="13 15" id="KW-0326">Glycosidase</keyword>
<comment type="caution">
    <text evidence="18">The sequence shown here is derived from an EMBL/GenBank/DDBJ whole genome shotgun (WGS) entry which is preliminary data.</text>
</comment>
<dbReference type="InterPro" id="IPR010979">
    <property type="entry name" value="Ribosomal_uS13-like_H2TH"/>
</dbReference>
<dbReference type="HAMAP" id="MF_00103">
    <property type="entry name" value="Fapy_DNA_glycosyl"/>
    <property type="match status" value="1"/>
</dbReference>
<dbReference type="SMART" id="SM00898">
    <property type="entry name" value="Fapy_DNA_glyco"/>
    <property type="match status" value="1"/>
</dbReference>
<accession>A0A917KHT1</accession>
<comment type="cofactor">
    <cofactor evidence="15">
        <name>Zn(2+)</name>
        <dbReference type="ChEBI" id="CHEBI:29105"/>
    </cofactor>
    <text evidence="15">Binds 1 zinc ion per subunit.</text>
</comment>
<name>A0A917KHT1_9BACL</name>
<feature type="domain" description="FPG-type" evidence="16">
    <location>
        <begin position="239"/>
        <end position="273"/>
    </location>
</feature>
<dbReference type="GO" id="GO:0006284">
    <property type="term" value="P:base-excision repair"/>
    <property type="evidence" value="ECO:0007669"/>
    <property type="project" value="InterPro"/>
</dbReference>
<dbReference type="NCBIfam" id="TIGR00577">
    <property type="entry name" value="fpg"/>
    <property type="match status" value="1"/>
</dbReference>
<dbReference type="CDD" id="cd08966">
    <property type="entry name" value="EcFpg-like_N"/>
    <property type="match status" value="1"/>
</dbReference>
<comment type="similarity">
    <text evidence="2 15">Belongs to the FPG family.</text>
</comment>
<reference evidence="18" key="1">
    <citation type="journal article" date="2014" name="Int. J. Syst. Evol. Microbiol.">
        <title>Complete genome sequence of Corynebacterium casei LMG S-19264T (=DSM 44701T), isolated from a smear-ripened cheese.</title>
        <authorList>
            <consortium name="US DOE Joint Genome Institute (JGI-PGF)"/>
            <person name="Walter F."/>
            <person name="Albersmeier A."/>
            <person name="Kalinowski J."/>
            <person name="Ruckert C."/>
        </authorList>
    </citation>
    <scope>NUCLEOTIDE SEQUENCE</scope>
    <source>
        <strain evidence="18">JCM 18487</strain>
    </source>
</reference>
<dbReference type="SUPFAM" id="SSF46946">
    <property type="entry name" value="S13-like H2TH domain"/>
    <property type="match status" value="1"/>
</dbReference>
<evidence type="ECO:0000256" key="3">
    <source>
        <dbReference type="ARBA" id="ARBA00011245"/>
    </source>
</evidence>
<dbReference type="AlphaFoldDB" id="A0A917KHT1"/>
<feature type="binding site" evidence="15">
    <location>
        <position position="93"/>
    </location>
    <ligand>
        <name>DNA</name>
        <dbReference type="ChEBI" id="CHEBI:16991"/>
    </ligand>
</feature>
<evidence type="ECO:0000259" key="16">
    <source>
        <dbReference type="PROSITE" id="PS51066"/>
    </source>
</evidence>
<dbReference type="PROSITE" id="PS01242">
    <property type="entry name" value="ZF_FPG_1"/>
    <property type="match status" value="1"/>
</dbReference>
<keyword evidence="10 15" id="KW-0234">DNA repair</keyword>
<dbReference type="Pfam" id="PF06831">
    <property type="entry name" value="H2TH"/>
    <property type="match status" value="1"/>
</dbReference>
<dbReference type="EC" id="3.2.2.23" evidence="15"/>
<reference evidence="18" key="2">
    <citation type="submission" date="2020-09" db="EMBL/GenBank/DDBJ databases">
        <authorList>
            <person name="Sun Q."/>
            <person name="Ohkuma M."/>
        </authorList>
    </citation>
    <scope>NUCLEOTIDE SEQUENCE</scope>
    <source>
        <strain evidence="18">JCM 18487</strain>
    </source>
</reference>
<feature type="active site" description="Schiff-base intermediate with DNA" evidence="15">
    <location>
        <position position="2"/>
    </location>
</feature>
<dbReference type="PROSITE" id="PS51066">
    <property type="entry name" value="ZF_FPG_2"/>
    <property type="match status" value="1"/>
</dbReference>
<keyword evidence="11 15" id="KW-0456">Lyase</keyword>
<dbReference type="PANTHER" id="PTHR22993">
    <property type="entry name" value="FORMAMIDOPYRIMIDINE-DNA GLYCOSYLASE"/>
    <property type="match status" value="1"/>
</dbReference>
<evidence type="ECO:0000256" key="13">
    <source>
        <dbReference type="ARBA" id="ARBA00023295"/>
    </source>
</evidence>
<keyword evidence="9 15" id="KW-0238">DNA-binding</keyword>
<comment type="function">
    <text evidence="15">Involved in base excision repair of DNA damaged by oxidation or by mutagenic agents. Acts as DNA glycosylase that recognizes and removes damaged bases. Has a preference for oxidized purines, such as 7,8-dihydro-8-oxoguanine (8-oxoG). Has AP (apurinic/apyrimidinic) lyase activity and introduces nicks in the DNA strand. Cleaves the DNA backbone by beta-delta elimination to generate a single-strand break at the site of the removed base with both 3'- and 5'-phosphates.</text>
</comment>
<dbReference type="NCBIfam" id="NF002211">
    <property type="entry name" value="PRK01103.1"/>
    <property type="match status" value="1"/>
</dbReference>
<feature type="active site" description="Proton donor" evidence="15">
    <location>
        <position position="3"/>
    </location>
</feature>
<keyword evidence="19" id="KW-1185">Reference proteome</keyword>
<dbReference type="InterPro" id="IPR000214">
    <property type="entry name" value="Znf_DNA_glyclase/AP_lyase"/>
</dbReference>
<evidence type="ECO:0000256" key="14">
    <source>
        <dbReference type="ARBA" id="ARBA00044632"/>
    </source>
</evidence>
<evidence type="ECO:0000256" key="12">
    <source>
        <dbReference type="ARBA" id="ARBA00023268"/>
    </source>
</evidence>
<feature type="binding site" evidence="15">
    <location>
        <position position="154"/>
    </location>
    <ligand>
        <name>DNA</name>
        <dbReference type="ChEBI" id="CHEBI:16991"/>
    </ligand>
</feature>
<sequence length="281" mass="30355">MPELPEVEQVRRSLEPWVVGKTIRRVEVRLARIIRTPPNPVLFANRLAGRTVTGIARRGKYLLFSVPPDTLVSHLRMEGQYRLEPAGAPLAPHTHVVFQFTDGSELRYRDVRQFGTMDLVGPDDPLPPGLAALGMEPFDPRLTAEVLRACFARRRAPVKAVLLDQTVVAGIGNIYADEALFLARIHPQSPACRLSQAEAARLLAALRDVLTRAIAAGGSSIRTYADGYGRHGGFQVSLAAYGRAGAPCPRCGTPIAKVRVAGRGTHFCPVCQPSPGEGGTA</sequence>
<dbReference type="GO" id="GO:0008270">
    <property type="term" value="F:zinc ion binding"/>
    <property type="evidence" value="ECO:0007669"/>
    <property type="project" value="UniProtKB-UniRule"/>
</dbReference>
<evidence type="ECO:0000256" key="6">
    <source>
        <dbReference type="ARBA" id="ARBA00022771"/>
    </source>
</evidence>
<dbReference type="GO" id="GO:0003690">
    <property type="term" value="F:double-stranded DNA binding"/>
    <property type="evidence" value="ECO:0007669"/>
    <property type="project" value="UniProtKB-ARBA"/>
</dbReference>
<dbReference type="InterPro" id="IPR012319">
    <property type="entry name" value="FPG_cat"/>
</dbReference>
<evidence type="ECO:0000256" key="1">
    <source>
        <dbReference type="ARBA" id="ARBA00001668"/>
    </source>
</evidence>
<protein>
    <recommendedName>
        <fullName evidence="15">Formamidopyrimidine-DNA glycosylase</fullName>
        <shortName evidence="15">Fapy-DNA glycosylase</shortName>
        <ecNumber evidence="15">3.2.2.23</ecNumber>
    </recommendedName>
    <alternativeName>
        <fullName evidence="15">DNA-(apurinic or apyrimidinic site) lyase MutM</fullName>
        <shortName evidence="15">AP lyase MutM</shortName>
        <ecNumber evidence="15">4.2.99.18</ecNumber>
    </alternativeName>
</protein>
<dbReference type="Gene3D" id="1.10.8.50">
    <property type="match status" value="1"/>
</dbReference>
<dbReference type="PANTHER" id="PTHR22993:SF9">
    <property type="entry name" value="FORMAMIDOPYRIMIDINE-DNA GLYCOSYLASE"/>
    <property type="match status" value="1"/>
</dbReference>
<dbReference type="InterPro" id="IPR035937">
    <property type="entry name" value="FPG_N"/>
</dbReference>
<dbReference type="SMART" id="SM01232">
    <property type="entry name" value="H2TH"/>
    <property type="match status" value="1"/>
</dbReference>
<dbReference type="GO" id="GO:0003684">
    <property type="term" value="F:damaged DNA binding"/>
    <property type="evidence" value="ECO:0007669"/>
    <property type="project" value="InterPro"/>
</dbReference>
<evidence type="ECO:0000256" key="7">
    <source>
        <dbReference type="ARBA" id="ARBA00022801"/>
    </source>
</evidence>
<dbReference type="PROSITE" id="PS51068">
    <property type="entry name" value="FPG_CAT"/>
    <property type="match status" value="1"/>
</dbReference>
<dbReference type="InterPro" id="IPR015886">
    <property type="entry name" value="H2TH_FPG"/>
</dbReference>
<comment type="catalytic activity">
    <reaction evidence="14 15">
        <text>2'-deoxyribonucleotide-(2'-deoxyribose 5'-phosphate)-2'-deoxyribonucleotide-DNA = a 3'-end 2'-deoxyribonucleotide-(2,3-dehydro-2,3-deoxyribose 5'-phosphate)-DNA + a 5'-end 5'-phospho-2'-deoxyribonucleoside-DNA + H(+)</text>
        <dbReference type="Rhea" id="RHEA:66592"/>
        <dbReference type="Rhea" id="RHEA-COMP:13180"/>
        <dbReference type="Rhea" id="RHEA-COMP:16897"/>
        <dbReference type="Rhea" id="RHEA-COMP:17067"/>
        <dbReference type="ChEBI" id="CHEBI:15378"/>
        <dbReference type="ChEBI" id="CHEBI:136412"/>
        <dbReference type="ChEBI" id="CHEBI:157695"/>
        <dbReference type="ChEBI" id="CHEBI:167181"/>
        <dbReference type="EC" id="4.2.99.18"/>
    </reaction>
</comment>
<keyword evidence="12 15" id="KW-0511">Multifunctional enzyme</keyword>
<dbReference type="FunFam" id="1.10.8.50:FF:000003">
    <property type="entry name" value="Formamidopyrimidine-DNA glycosylase"/>
    <property type="match status" value="1"/>
</dbReference>
<organism evidence="18 19">
    <name type="scientific">Alicyclobacillus cellulosilyticus</name>
    <dbReference type="NCBI Taxonomy" id="1003997"/>
    <lineage>
        <taxon>Bacteria</taxon>
        <taxon>Bacillati</taxon>
        <taxon>Bacillota</taxon>
        <taxon>Bacilli</taxon>
        <taxon>Bacillales</taxon>
        <taxon>Alicyclobacillaceae</taxon>
        <taxon>Alicyclobacillus</taxon>
    </lineage>
</organism>
<dbReference type="InterPro" id="IPR010663">
    <property type="entry name" value="Znf_FPG/IleRS"/>
</dbReference>
<evidence type="ECO:0000256" key="10">
    <source>
        <dbReference type="ARBA" id="ARBA00023204"/>
    </source>
</evidence>
<dbReference type="GO" id="GO:0140078">
    <property type="term" value="F:class I DNA-(apurinic or apyrimidinic site) endonuclease activity"/>
    <property type="evidence" value="ECO:0007669"/>
    <property type="project" value="UniProtKB-EC"/>
</dbReference>
<dbReference type="EMBL" id="BMOY01000054">
    <property type="protein sequence ID" value="GGJ13451.1"/>
    <property type="molecule type" value="Genomic_DNA"/>
</dbReference>
<dbReference type="SUPFAM" id="SSF57716">
    <property type="entry name" value="Glucocorticoid receptor-like (DNA-binding domain)"/>
    <property type="match status" value="1"/>
</dbReference>
<gene>
    <name evidence="15 18" type="primary">mutM</name>
    <name evidence="15" type="synonym">fpg</name>
    <name evidence="18" type="ORF">GCM10010885_23410</name>
</gene>
<evidence type="ECO:0000256" key="5">
    <source>
        <dbReference type="ARBA" id="ARBA00022763"/>
    </source>
</evidence>
<keyword evidence="8 15" id="KW-0862">Zinc</keyword>